<proteinExistence type="predicted"/>
<name>A0AAP0IBR3_9MAGN</name>
<organism evidence="2 3">
    <name type="scientific">Stephania cephalantha</name>
    <dbReference type="NCBI Taxonomy" id="152367"/>
    <lineage>
        <taxon>Eukaryota</taxon>
        <taxon>Viridiplantae</taxon>
        <taxon>Streptophyta</taxon>
        <taxon>Embryophyta</taxon>
        <taxon>Tracheophyta</taxon>
        <taxon>Spermatophyta</taxon>
        <taxon>Magnoliopsida</taxon>
        <taxon>Ranunculales</taxon>
        <taxon>Menispermaceae</taxon>
        <taxon>Menispermoideae</taxon>
        <taxon>Cissampelideae</taxon>
        <taxon>Stephania</taxon>
    </lineage>
</organism>
<dbReference type="AlphaFoldDB" id="A0AAP0IBR3"/>
<sequence>MRNQAKEIRAQMREEAISTFANERNGGAILSFASSGREEVKRVRKGEGVKPKPHRELRGLLASMSKTELRIPNPKIMAAVKRGDEDDGREAADDEEDERARDDEGQTATTVRTTTKGLCDGDGIRHELDREQLKLRTPPPKPTKSNPHFQISSNNTKSPKLALQSPTNKAVIASTVKTSIWRAPCKQ</sequence>
<evidence type="ECO:0000256" key="1">
    <source>
        <dbReference type="SAM" id="MobiDB-lite"/>
    </source>
</evidence>
<evidence type="ECO:0000313" key="3">
    <source>
        <dbReference type="Proteomes" id="UP001419268"/>
    </source>
</evidence>
<feature type="compositionally biased region" description="Acidic residues" evidence="1">
    <location>
        <begin position="85"/>
        <end position="97"/>
    </location>
</feature>
<dbReference type="Proteomes" id="UP001419268">
    <property type="component" value="Unassembled WGS sequence"/>
</dbReference>
<feature type="compositionally biased region" description="Basic and acidic residues" evidence="1">
    <location>
        <begin position="122"/>
        <end position="134"/>
    </location>
</feature>
<accession>A0AAP0IBR3</accession>
<gene>
    <name evidence="2" type="ORF">Scep_019749</name>
</gene>
<feature type="compositionally biased region" description="Polar residues" evidence="1">
    <location>
        <begin position="106"/>
        <end position="116"/>
    </location>
</feature>
<feature type="region of interest" description="Disordered" evidence="1">
    <location>
        <begin position="76"/>
        <end position="166"/>
    </location>
</feature>
<reference evidence="2 3" key="1">
    <citation type="submission" date="2024-01" db="EMBL/GenBank/DDBJ databases">
        <title>Genome assemblies of Stephania.</title>
        <authorList>
            <person name="Yang L."/>
        </authorList>
    </citation>
    <scope>NUCLEOTIDE SEQUENCE [LARGE SCALE GENOMIC DNA]</scope>
    <source>
        <strain evidence="2">JXDWG</strain>
        <tissue evidence="2">Leaf</tissue>
    </source>
</reference>
<dbReference type="EMBL" id="JBBNAG010000008">
    <property type="protein sequence ID" value="KAK9112230.1"/>
    <property type="molecule type" value="Genomic_DNA"/>
</dbReference>
<feature type="compositionally biased region" description="Polar residues" evidence="1">
    <location>
        <begin position="145"/>
        <end position="166"/>
    </location>
</feature>
<protein>
    <submittedName>
        <fullName evidence="2">Uncharacterized protein</fullName>
    </submittedName>
</protein>
<evidence type="ECO:0000313" key="2">
    <source>
        <dbReference type="EMBL" id="KAK9112230.1"/>
    </source>
</evidence>
<keyword evidence="3" id="KW-1185">Reference proteome</keyword>
<comment type="caution">
    <text evidence="2">The sequence shown here is derived from an EMBL/GenBank/DDBJ whole genome shotgun (WGS) entry which is preliminary data.</text>
</comment>